<keyword evidence="1" id="KW-0812">Transmembrane</keyword>
<keyword evidence="1" id="KW-1133">Transmembrane helix</keyword>
<feature type="transmembrane region" description="Helical" evidence="1">
    <location>
        <begin position="47"/>
        <end position="73"/>
    </location>
</feature>
<accession>A0A1N6IZM2</accession>
<dbReference type="Proteomes" id="UP000185003">
    <property type="component" value="Unassembled WGS sequence"/>
</dbReference>
<evidence type="ECO:0000313" key="3">
    <source>
        <dbReference type="Proteomes" id="UP000185003"/>
    </source>
</evidence>
<dbReference type="EMBL" id="FSRA01000002">
    <property type="protein sequence ID" value="SIO37437.1"/>
    <property type="molecule type" value="Genomic_DNA"/>
</dbReference>
<evidence type="ECO:0000313" key="2">
    <source>
        <dbReference type="EMBL" id="SIO37437.1"/>
    </source>
</evidence>
<gene>
    <name evidence="2" type="ORF">SAMN04488055_3489</name>
</gene>
<organism evidence="2 3">
    <name type="scientific">Chitinophaga niabensis</name>
    <dbReference type="NCBI Taxonomy" id="536979"/>
    <lineage>
        <taxon>Bacteria</taxon>
        <taxon>Pseudomonadati</taxon>
        <taxon>Bacteroidota</taxon>
        <taxon>Chitinophagia</taxon>
        <taxon>Chitinophagales</taxon>
        <taxon>Chitinophagaceae</taxon>
        <taxon>Chitinophaga</taxon>
    </lineage>
</organism>
<keyword evidence="1" id="KW-0472">Membrane</keyword>
<sequence>MRTSRSKIRHLTYKKYENITLYYFQSTTWKKPEVKETLVKKANTKNAVFNIPVLIFCIALLLVLAVLSVIFLIRLK</sequence>
<evidence type="ECO:0000256" key="1">
    <source>
        <dbReference type="SAM" id="Phobius"/>
    </source>
</evidence>
<keyword evidence="3" id="KW-1185">Reference proteome</keyword>
<reference evidence="2 3" key="1">
    <citation type="submission" date="2016-11" db="EMBL/GenBank/DDBJ databases">
        <authorList>
            <person name="Jaros S."/>
            <person name="Januszkiewicz K."/>
            <person name="Wedrychowicz H."/>
        </authorList>
    </citation>
    <scope>NUCLEOTIDE SEQUENCE [LARGE SCALE GENOMIC DNA]</scope>
    <source>
        <strain evidence="2 3">DSM 24787</strain>
    </source>
</reference>
<name>A0A1N6IZM2_9BACT</name>
<proteinExistence type="predicted"/>
<protein>
    <submittedName>
        <fullName evidence="2">Uncharacterized protein</fullName>
    </submittedName>
</protein>
<dbReference type="AlphaFoldDB" id="A0A1N6IZM2"/>
<dbReference type="STRING" id="536979.SAMN04488055_3489"/>